<dbReference type="AlphaFoldDB" id="A0A916UTM0"/>
<comment type="caution">
    <text evidence="3">The sequence shown here is derived from an EMBL/GenBank/DDBJ whole genome shotgun (WGS) entry which is preliminary data.</text>
</comment>
<name>A0A916UTM0_9HYPH</name>
<dbReference type="InterPro" id="IPR020843">
    <property type="entry name" value="ER"/>
</dbReference>
<dbReference type="Proteomes" id="UP000637002">
    <property type="component" value="Unassembled WGS sequence"/>
</dbReference>
<reference evidence="3" key="1">
    <citation type="journal article" date="2014" name="Int. J. Syst. Evol. Microbiol.">
        <title>Complete genome sequence of Corynebacterium casei LMG S-19264T (=DSM 44701T), isolated from a smear-ripened cheese.</title>
        <authorList>
            <consortium name="US DOE Joint Genome Institute (JGI-PGF)"/>
            <person name="Walter F."/>
            <person name="Albersmeier A."/>
            <person name="Kalinowski J."/>
            <person name="Ruckert C."/>
        </authorList>
    </citation>
    <scope>NUCLEOTIDE SEQUENCE</scope>
    <source>
        <strain evidence="3">CGMCC 1.12919</strain>
    </source>
</reference>
<feature type="domain" description="Enoyl reductase (ER)" evidence="2">
    <location>
        <begin position="6"/>
        <end position="355"/>
    </location>
</feature>
<dbReference type="InterPro" id="IPR013149">
    <property type="entry name" value="ADH-like_C"/>
</dbReference>
<evidence type="ECO:0000256" key="1">
    <source>
        <dbReference type="ARBA" id="ARBA00023002"/>
    </source>
</evidence>
<dbReference type="EMBL" id="BMGG01000010">
    <property type="protein sequence ID" value="GGC87310.1"/>
    <property type="molecule type" value="Genomic_DNA"/>
</dbReference>
<dbReference type="InterPro" id="IPR036291">
    <property type="entry name" value="NAD(P)-bd_dom_sf"/>
</dbReference>
<evidence type="ECO:0000313" key="4">
    <source>
        <dbReference type="Proteomes" id="UP000637002"/>
    </source>
</evidence>
<dbReference type="PANTHER" id="PTHR43189">
    <property type="entry name" value="ZINC-TYPE ALCOHOL DEHYDROGENASE-LIKE PROTEIN C1198.01-RELATED"/>
    <property type="match status" value="1"/>
</dbReference>
<keyword evidence="4" id="KW-1185">Reference proteome</keyword>
<dbReference type="Pfam" id="PF08240">
    <property type="entry name" value="ADH_N"/>
    <property type="match status" value="1"/>
</dbReference>
<keyword evidence="1" id="KW-0560">Oxidoreductase</keyword>
<dbReference type="SUPFAM" id="SSF51735">
    <property type="entry name" value="NAD(P)-binding Rossmann-fold domains"/>
    <property type="match status" value="1"/>
</dbReference>
<dbReference type="Gene3D" id="3.40.50.720">
    <property type="entry name" value="NAD(P)-binding Rossmann-like Domain"/>
    <property type="match status" value="1"/>
</dbReference>
<dbReference type="Pfam" id="PF00107">
    <property type="entry name" value="ADH_zinc_N"/>
    <property type="match status" value="1"/>
</dbReference>
<protein>
    <submittedName>
        <fullName evidence="3">Alcohol dehydrogenase</fullName>
    </submittedName>
</protein>
<dbReference type="SMART" id="SM00829">
    <property type="entry name" value="PKS_ER"/>
    <property type="match status" value="1"/>
</dbReference>
<dbReference type="SUPFAM" id="SSF50129">
    <property type="entry name" value="GroES-like"/>
    <property type="match status" value="1"/>
</dbReference>
<dbReference type="GO" id="GO:0016491">
    <property type="term" value="F:oxidoreductase activity"/>
    <property type="evidence" value="ECO:0007669"/>
    <property type="project" value="UniProtKB-KW"/>
</dbReference>
<evidence type="ECO:0000313" key="3">
    <source>
        <dbReference type="EMBL" id="GGC87310.1"/>
    </source>
</evidence>
<reference evidence="3" key="2">
    <citation type="submission" date="2020-09" db="EMBL/GenBank/DDBJ databases">
        <authorList>
            <person name="Sun Q."/>
            <person name="Zhou Y."/>
        </authorList>
    </citation>
    <scope>NUCLEOTIDE SEQUENCE</scope>
    <source>
        <strain evidence="3">CGMCC 1.12919</strain>
    </source>
</reference>
<organism evidence="3 4">
    <name type="scientific">Chelatococcus reniformis</name>
    <dbReference type="NCBI Taxonomy" id="1494448"/>
    <lineage>
        <taxon>Bacteria</taxon>
        <taxon>Pseudomonadati</taxon>
        <taxon>Pseudomonadota</taxon>
        <taxon>Alphaproteobacteria</taxon>
        <taxon>Hyphomicrobiales</taxon>
        <taxon>Chelatococcaceae</taxon>
        <taxon>Chelatococcus</taxon>
    </lineage>
</organism>
<dbReference type="Gene3D" id="3.90.180.10">
    <property type="entry name" value="Medium-chain alcohol dehydrogenases, catalytic domain"/>
    <property type="match status" value="1"/>
</dbReference>
<sequence length="359" mass="37296">MKAVVRRQRRLVLDEGFPEPVPGTGQVLARSLACGICGSDLHGLEHLEELAALAQRCGSATTLDGDKDVVFGHEFCAEVIEAGPGSSGRIRPGTRVVAMPFCAGPGGMELVGFSNRFPGAFAERLLLTEALLLPVPEHLSDILACLTEPFAVGEHAVATARLDGDAVVLVLGCGPIGLATVAAAKLRGIGPVVACDFSPARRQLAETIGADIVIDPAVDSPYGRWETFDVPATLASRSVALATGRMTRPATIFECVGKPGMLQAVIDGAPPGSRIVVVGACMQSDAIEPLMAINKQLSFDFVFAYSPEEFAATLANIAGGRIKAGPLVTKVVGLAAVADAFALASRADEHAKIVVDPRL</sequence>
<dbReference type="InterPro" id="IPR013154">
    <property type="entry name" value="ADH-like_N"/>
</dbReference>
<gene>
    <name evidence="3" type="ORF">GCM10010994_51570</name>
</gene>
<dbReference type="RefSeq" id="WP_188612052.1">
    <property type="nucleotide sequence ID" value="NZ_BMGG01000010.1"/>
</dbReference>
<evidence type="ECO:0000259" key="2">
    <source>
        <dbReference type="SMART" id="SM00829"/>
    </source>
</evidence>
<dbReference type="InterPro" id="IPR011032">
    <property type="entry name" value="GroES-like_sf"/>
</dbReference>
<accession>A0A916UTM0</accession>
<proteinExistence type="predicted"/>
<dbReference type="PANTHER" id="PTHR43189:SF1">
    <property type="entry name" value="ZINC-TYPE ALCOHOL DEHYDROGENASE-LIKE PROTEIN C1198.01"/>
    <property type="match status" value="1"/>
</dbReference>